<comment type="caution">
    <text evidence="1">The sequence shown here is derived from an EMBL/GenBank/DDBJ whole genome shotgun (WGS) entry which is preliminary data.</text>
</comment>
<dbReference type="EMBL" id="JSZA02000135">
    <property type="protein sequence ID" value="KHD05116.1"/>
    <property type="molecule type" value="Genomic_DNA"/>
</dbReference>
<protein>
    <submittedName>
        <fullName evidence="1">Uncharacterized protein</fullName>
    </submittedName>
</protein>
<reference evidence="1 2" key="1">
    <citation type="journal article" date="2016" name="Front. Microbiol.">
        <title>Single-Cell (Meta-)Genomics of a Dimorphic Candidatus Thiomargarita nelsonii Reveals Genomic Plasticity.</title>
        <authorList>
            <person name="Flood B.E."/>
            <person name="Fliss P."/>
            <person name="Jones D.S."/>
            <person name="Dick G.J."/>
            <person name="Jain S."/>
            <person name="Kaster A.K."/>
            <person name="Winkel M."/>
            <person name="Mussmann M."/>
            <person name="Bailey J."/>
        </authorList>
    </citation>
    <scope>NUCLEOTIDE SEQUENCE [LARGE SCALE GENOMIC DNA]</scope>
    <source>
        <strain evidence="1">Hydrate Ridge</strain>
    </source>
</reference>
<gene>
    <name evidence="1" type="ORF">PN36_25145</name>
</gene>
<sequence>MSLVQEQLKRNVSLWISTYCIRPAKLFFGVDQRLAIYLLQHDKQETIHTSCYHRWYEEYRQYLLNLVEYVDISEIKISNSLPKLQSVLERKLWNNFKKYSKLNEQLIGDKIVYFHNAPRYWIRAMNFVPYFWNERDGEQISSHVKKLFLKNEPDVVVAILNSSLFYWWFIILSNCRDLI</sequence>
<evidence type="ECO:0000313" key="1">
    <source>
        <dbReference type="EMBL" id="KHD05116.1"/>
    </source>
</evidence>
<proteinExistence type="predicted"/>
<keyword evidence="2" id="KW-1185">Reference proteome</keyword>
<accession>A0A0A6RMS0</accession>
<organism evidence="1 2">
    <name type="scientific">Candidatus Thiomargarita nelsonii</name>
    <dbReference type="NCBI Taxonomy" id="1003181"/>
    <lineage>
        <taxon>Bacteria</taxon>
        <taxon>Pseudomonadati</taxon>
        <taxon>Pseudomonadota</taxon>
        <taxon>Gammaproteobacteria</taxon>
        <taxon>Thiotrichales</taxon>
        <taxon>Thiotrichaceae</taxon>
        <taxon>Thiomargarita</taxon>
    </lineage>
</organism>
<dbReference type="AlphaFoldDB" id="A0A0A6RMS0"/>
<name>A0A0A6RMS0_9GAMM</name>
<dbReference type="Proteomes" id="UP000030428">
    <property type="component" value="Unassembled WGS sequence"/>
</dbReference>
<evidence type="ECO:0000313" key="2">
    <source>
        <dbReference type="Proteomes" id="UP000030428"/>
    </source>
</evidence>